<dbReference type="EMBL" id="CP032098">
    <property type="protein sequence ID" value="AXX91471.1"/>
    <property type="molecule type" value="Genomic_DNA"/>
</dbReference>
<name>A0A2G1DGE3_9BACT</name>
<evidence type="ECO:0000313" key="18">
    <source>
        <dbReference type="Proteomes" id="UP000262712"/>
    </source>
</evidence>
<evidence type="ECO:0000313" key="15">
    <source>
        <dbReference type="EMBL" id="AXX91471.1"/>
    </source>
</evidence>
<reference evidence="15 18" key="2">
    <citation type="submission" date="2018-08" db="EMBL/GenBank/DDBJ databases">
        <title>Complete genome of the Arcobacter molluscorum type strain LMG 25693.</title>
        <authorList>
            <person name="Miller W.G."/>
            <person name="Yee E."/>
            <person name="Bono J.L."/>
        </authorList>
    </citation>
    <scope>NUCLEOTIDE SEQUENCE [LARGE SCALE GENOMIC DNA]</scope>
    <source>
        <strain evidence="15 18">CECT 7696</strain>
    </source>
</reference>
<protein>
    <submittedName>
        <fullName evidence="16">TonB-dependent receptor</fullName>
    </submittedName>
</protein>
<evidence type="ECO:0000259" key="14">
    <source>
        <dbReference type="Pfam" id="PF07715"/>
    </source>
</evidence>
<dbReference type="AlphaFoldDB" id="A0A2G1DGE3"/>
<evidence type="ECO:0000256" key="3">
    <source>
        <dbReference type="ARBA" id="ARBA00022452"/>
    </source>
</evidence>
<dbReference type="InterPro" id="IPR036942">
    <property type="entry name" value="Beta-barrel_TonB_sf"/>
</dbReference>
<dbReference type="RefSeq" id="WP_099342914.1">
    <property type="nucleotide sequence ID" value="NZ_CP032098.1"/>
</dbReference>
<dbReference type="InterPro" id="IPR000531">
    <property type="entry name" value="Beta-barrel_TonB"/>
</dbReference>
<proteinExistence type="inferred from homology"/>
<keyword evidence="3 10" id="KW-1134">Transmembrane beta strand</keyword>
<dbReference type="GO" id="GO:0044718">
    <property type="term" value="P:siderophore transmembrane transport"/>
    <property type="evidence" value="ECO:0007669"/>
    <property type="project" value="TreeGrafter"/>
</dbReference>
<evidence type="ECO:0000256" key="4">
    <source>
        <dbReference type="ARBA" id="ARBA00022692"/>
    </source>
</evidence>
<reference evidence="16 17" key="1">
    <citation type="submission" date="2017-09" db="EMBL/GenBank/DDBJ databases">
        <title>Arcobacter canalis sp. nov., a new species isolated from a water canal contaminated with urban sewage.</title>
        <authorList>
            <person name="Perez-Cataluna A."/>
            <person name="Salas-Masso N."/>
            <person name="Figueras M.J."/>
        </authorList>
    </citation>
    <scope>NUCLEOTIDE SEQUENCE [LARGE SCALE GENOMIC DNA]</scope>
    <source>
        <strain evidence="16 17">F98-3</strain>
    </source>
</reference>
<dbReference type="InterPro" id="IPR037066">
    <property type="entry name" value="Plug_dom_sf"/>
</dbReference>
<dbReference type="PANTHER" id="PTHR30069:SF53">
    <property type="entry name" value="COLICIN I RECEPTOR-RELATED"/>
    <property type="match status" value="1"/>
</dbReference>
<dbReference type="Proteomes" id="UP000262712">
    <property type="component" value="Chromosome"/>
</dbReference>
<dbReference type="InterPro" id="IPR039426">
    <property type="entry name" value="TonB-dep_rcpt-like"/>
</dbReference>
<feature type="chain" id="PRO_5044573539" evidence="12">
    <location>
        <begin position="23"/>
        <end position="669"/>
    </location>
</feature>
<evidence type="ECO:0000256" key="12">
    <source>
        <dbReference type="SAM" id="SignalP"/>
    </source>
</evidence>
<dbReference type="CDD" id="cd01347">
    <property type="entry name" value="ligand_gated_channel"/>
    <property type="match status" value="1"/>
</dbReference>
<evidence type="ECO:0000256" key="1">
    <source>
        <dbReference type="ARBA" id="ARBA00004571"/>
    </source>
</evidence>
<keyword evidence="2 10" id="KW-0813">Transport</keyword>
<feature type="domain" description="TonB-dependent receptor plug" evidence="14">
    <location>
        <begin position="44"/>
        <end position="154"/>
    </location>
</feature>
<dbReference type="Pfam" id="PF00593">
    <property type="entry name" value="TonB_dep_Rec_b-barrel"/>
    <property type="match status" value="1"/>
</dbReference>
<keyword evidence="5 12" id="KW-0732">Signal</keyword>
<dbReference type="PANTHER" id="PTHR30069">
    <property type="entry name" value="TONB-DEPENDENT OUTER MEMBRANE RECEPTOR"/>
    <property type="match status" value="1"/>
</dbReference>
<keyword evidence="8 10" id="KW-0472">Membrane</keyword>
<dbReference type="Gene3D" id="2.170.130.10">
    <property type="entry name" value="TonB-dependent receptor, plug domain"/>
    <property type="match status" value="1"/>
</dbReference>
<dbReference type="EMBL" id="NXFY01000015">
    <property type="protein sequence ID" value="PHO17557.1"/>
    <property type="molecule type" value="Genomic_DNA"/>
</dbReference>
<keyword evidence="9 10" id="KW-0998">Cell outer membrane</keyword>
<accession>A0A2G1DGE3</accession>
<comment type="subcellular location">
    <subcellularLocation>
        <location evidence="1 10">Cell outer membrane</location>
        <topology evidence="1 10">Multi-pass membrane protein</topology>
    </subcellularLocation>
</comment>
<comment type="similarity">
    <text evidence="10 11">Belongs to the TonB-dependent receptor family.</text>
</comment>
<evidence type="ECO:0000256" key="5">
    <source>
        <dbReference type="ARBA" id="ARBA00022729"/>
    </source>
</evidence>
<evidence type="ECO:0000256" key="8">
    <source>
        <dbReference type="ARBA" id="ARBA00023136"/>
    </source>
</evidence>
<keyword evidence="7 11" id="KW-0798">TonB box</keyword>
<dbReference type="Gene3D" id="2.40.170.20">
    <property type="entry name" value="TonB-dependent receptor, beta-barrel domain"/>
    <property type="match status" value="1"/>
</dbReference>
<evidence type="ECO:0000259" key="13">
    <source>
        <dbReference type="Pfam" id="PF00593"/>
    </source>
</evidence>
<evidence type="ECO:0000313" key="17">
    <source>
        <dbReference type="Proteomes" id="UP000221222"/>
    </source>
</evidence>
<organism evidence="16 17">
    <name type="scientific">Malaciobacter molluscorum LMG 25693</name>
    <dbReference type="NCBI Taxonomy" id="870501"/>
    <lineage>
        <taxon>Bacteria</taxon>
        <taxon>Pseudomonadati</taxon>
        <taxon>Campylobacterota</taxon>
        <taxon>Epsilonproteobacteria</taxon>
        <taxon>Campylobacterales</taxon>
        <taxon>Arcobacteraceae</taxon>
        <taxon>Malaciobacter</taxon>
    </lineage>
</organism>
<evidence type="ECO:0000256" key="2">
    <source>
        <dbReference type="ARBA" id="ARBA00022448"/>
    </source>
</evidence>
<dbReference type="GO" id="GO:0015344">
    <property type="term" value="F:siderophore uptake transmembrane transporter activity"/>
    <property type="evidence" value="ECO:0007669"/>
    <property type="project" value="TreeGrafter"/>
</dbReference>
<sequence>MNLKRHLVASLSIFSTLTFANASNEKSIGDVTVVSASGFDQNITDAPASISVITAAELEKKSYTDISDALKNVPGVFVSGGGSNQSIMIRGMSSGYTLYLVDGRPMQGGDAFELNGQLKGAQMNFLPSIDEIERIEIIRGPASSRYGSDAMGGVINIITKRNVDKFTAKISSEYIMADSKNEVNNDSVQTNLYIRTPLIDKLLSFSLTGSFLNQDESDFKANDTKSAGSDPEYKRKNLNTKFILTPDENNKFTLGYMYSKQERTWSEGKSIAKGEEDTYQKSIKYNYSLAHDLKFDNFVMNSYINYDKAKNPTRTNSDTGNGIKFETLTLNTQGTYFFESNALSIGANYKKEKLEDGATNGLNNTITKMDRYQYSLFLEDEITLTDDLFLTLSGRYDYNEDFGSHFSPKAYLVYHLTDNWTLKGGVTSGYKAPSLRQSATDFAGISRGGVMLGNPDLEPEKTINYETSIAYNNSNNTLKSSLTVFQTDFKDAINRTNRFCVPNQPCVYKGNTYEAHPYGYTAYENIDEAQIKGIEFTTDYQITPTLSYRQSYTYTDSEKKSGINKGDPLNDISKHMFNAGLDWEATSKLLLWTQVNYRSKSAGSIPKGADSLQKNPSYTFADAGLVYDVNKDIKLKFGIYNIANEKVTTDDYDMVLDGRRYSFAMNIKF</sequence>
<dbReference type="GO" id="GO:0009279">
    <property type="term" value="C:cell outer membrane"/>
    <property type="evidence" value="ECO:0007669"/>
    <property type="project" value="UniProtKB-SubCell"/>
</dbReference>
<dbReference type="KEGG" id="amol:AMOL_0455"/>
<evidence type="ECO:0000313" key="16">
    <source>
        <dbReference type="EMBL" id="PHO17557.1"/>
    </source>
</evidence>
<dbReference type="Pfam" id="PF07715">
    <property type="entry name" value="Plug"/>
    <property type="match status" value="1"/>
</dbReference>
<gene>
    <name evidence="15" type="ORF">AMOL_0455</name>
    <name evidence="16" type="ORF">CPU12_09675</name>
</gene>
<dbReference type="InterPro" id="IPR012910">
    <property type="entry name" value="Plug_dom"/>
</dbReference>
<evidence type="ECO:0000256" key="6">
    <source>
        <dbReference type="ARBA" id="ARBA00023065"/>
    </source>
</evidence>
<keyword evidence="4 10" id="KW-0812">Transmembrane</keyword>
<keyword evidence="6" id="KW-0406">Ion transport</keyword>
<evidence type="ECO:0000256" key="9">
    <source>
        <dbReference type="ARBA" id="ARBA00023237"/>
    </source>
</evidence>
<evidence type="ECO:0000256" key="11">
    <source>
        <dbReference type="RuleBase" id="RU003357"/>
    </source>
</evidence>
<dbReference type="Proteomes" id="UP000221222">
    <property type="component" value="Unassembled WGS sequence"/>
</dbReference>
<dbReference type="SUPFAM" id="SSF56935">
    <property type="entry name" value="Porins"/>
    <property type="match status" value="1"/>
</dbReference>
<keyword evidence="17" id="KW-1185">Reference proteome</keyword>
<evidence type="ECO:0000256" key="7">
    <source>
        <dbReference type="ARBA" id="ARBA00023077"/>
    </source>
</evidence>
<feature type="signal peptide" evidence="12">
    <location>
        <begin position="1"/>
        <end position="22"/>
    </location>
</feature>
<feature type="domain" description="TonB-dependent receptor-like beta-barrel" evidence="13">
    <location>
        <begin position="239"/>
        <end position="642"/>
    </location>
</feature>
<dbReference type="PROSITE" id="PS52016">
    <property type="entry name" value="TONB_DEPENDENT_REC_3"/>
    <property type="match status" value="1"/>
</dbReference>
<evidence type="ECO:0000256" key="10">
    <source>
        <dbReference type="PROSITE-ProRule" id="PRU01360"/>
    </source>
</evidence>
<keyword evidence="16" id="KW-0675">Receptor</keyword>